<gene>
    <name evidence="1" type="ORF">BGE01nite_49480</name>
</gene>
<comment type="caution">
    <text evidence="1">The sequence shown here is derived from an EMBL/GenBank/DDBJ whole genome shotgun (WGS) entry which is preliminary data.</text>
</comment>
<keyword evidence="2" id="KW-1185">Reference proteome</keyword>
<reference evidence="1 2" key="1">
    <citation type="submission" date="2019-07" db="EMBL/GenBank/DDBJ databases">
        <title>Whole genome shotgun sequence of Brevifollis gellanilyticus NBRC 108608.</title>
        <authorList>
            <person name="Hosoyama A."/>
            <person name="Uohara A."/>
            <person name="Ohji S."/>
            <person name="Ichikawa N."/>
        </authorList>
    </citation>
    <scope>NUCLEOTIDE SEQUENCE [LARGE SCALE GENOMIC DNA]</scope>
    <source>
        <strain evidence="1 2">NBRC 108608</strain>
    </source>
</reference>
<accession>A0A512MFZ9</accession>
<sequence length="237" mass="24754">MLTSITVRAIAWGGKFIGQGQDGVARLTVTDDYGNIIAGVQDAPITQGNVDGGDGSGVTQDIMQSVPWGTPVNPTDAYSYTFSFEPPAPVQLTFTVNVFHNGTLMATASNQQVVWPGLTLSGTAAVVVVVPGLLTNMITPAALTTGQPTTIQANVYMMCGCKIDNDYWPGGNFNVQAVVTNASGTVVATVPLYWQSLATFAGSWTPETQGPVTLQSFVIETTNGNTAFSVPVSANVQ</sequence>
<proteinExistence type="predicted"/>
<dbReference type="RefSeq" id="WP_146854758.1">
    <property type="nucleotide sequence ID" value="NZ_BKAG01000055.1"/>
</dbReference>
<evidence type="ECO:0000313" key="2">
    <source>
        <dbReference type="Proteomes" id="UP000321577"/>
    </source>
</evidence>
<dbReference type="AlphaFoldDB" id="A0A512MFZ9"/>
<dbReference type="EMBL" id="BKAG01000055">
    <property type="protein sequence ID" value="GEP45657.1"/>
    <property type="molecule type" value="Genomic_DNA"/>
</dbReference>
<evidence type="ECO:0000313" key="1">
    <source>
        <dbReference type="EMBL" id="GEP45657.1"/>
    </source>
</evidence>
<protein>
    <submittedName>
        <fullName evidence="1">Uncharacterized protein</fullName>
    </submittedName>
</protein>
<organism evidence="1 2">
    <name type="scientific">Brevifollis gellanilyticus</name>
    <dbReference type="NCBI Taxonomy" id="748831"/>
    <lineage>
        <taxon>Bacteria</taxon>
        <taxon>Pseudomonadati</taxon>
        <taxon>Verrucomicrobiota</taxon>
        <taxon>Verrucomicrobiia</taxon>
        <taxon>Verrucomicrobiales</taxon>
        <taxon>Verrucomicrobiaceae</taxon>
    </lineage>
</organism>
<dbReference type="Proteomes" id="UP000321577">
    <property type="component" value="Unassembled WGS sequence"/>
</dbReference>
<name>A0A512MFZ9_9BACT</name>
<dbReference type="OrthoDB" id="9770889at2"/>